<comment type="caution">
    <text evidence="9">The sequence shown here is derived from an EMBL/GenBank/DDBJ whole genome shotgun (WGS) entry which is preliminary data.</text>
</comment>
<evidence type="ECO:0000313" key="9">
    <source>
        <dbReference type="EMBL" id="KAJ3436115.1"/>
    </source>
</evidence>
<evidence type="ECO:0000256" key="6">
    <source>
        <dbReference type="SAM" id="MobiDB-lite"/>
    </source>
</evidence>
<feature type="domain" description="Myb-like" evidence="7">
    <location>
        <begin position="102"/>
        <end position="145"/>
    </location>
</feature>
<evidence type="ECO:0000259" key="8">
    <source>
        <dbReference type="PROSITE" id="PS51294"/>
    </source>
</evidence>
<protein>
    <submittedName>
        <fullName evidence="9">Transcription repressor myb5</fullName>
    </submittedName>
</protein>
<evidence type="ECO:0000313" key="10">
    <source>
        <dbReference type="Proteomes" id="UP001146793"/>
    </source>
</evidence>
<feature type="domain" description="HTH myb-type" evidence="8">
    <location>
        <begin position="146"/>
        <end position="200"/>
    </location>
</feature>
<dbReference type="GO" id="GO:0001006">
    <property type="term" value="F:RNA polymerase III type 3 promoter sequence-specific DNA binding"/>
    <property type="evidence" value="ECO:0007669"/>
    <property type="project" value="TreeGrafter"/>
</dbReference>
<feature type="domain" description="Myb-like" evidence="7">
    <location>
        <begin position="146"/>
        <end position="196"/>
    </location>
</feature>
<dbReference type="GO" id="GO:0019185">
    <property type="term" value="C:snRNA-activating protein complex"/>
    <property type="evidence" value="ECO:0007669"/>
    <property type="project" value="TreeGrafter"/>
</dbReference>
<dbReference type="Gene3D" id="1.10.10.60">
    <property type="entry name" value="Homeodomain-like"/>
    <property type="match status" value="3"/>
</dbReference>
<feature type="compositionally biased region" description="Low complexity" evidence="6">
    <location>
        <begin position="564"/>
        <end position="575"/>
    </location>
</feature>
<dbReference type="InterPro" id="IPR017930">
    <property type="entry name" value="Myb_dom"/>
</dbReference>
<reference evidence="9" key="1">
    <citation type="submission" date="2022-08" db="EMBL/GenBank/DDBJ databases">
        <title>Novel sulphate-reducing endosymbionts in the free-living metamonad Anaeramoeba.</title>
        <authorList>
            <person name="Jerlstrom-Hultqvist J."/>
            <person name="Cepicka I."/>
            <person name="Gallot-Lavallee L."/>
            <person name="Salas-Leiva D."/>
            <person name="Curtis B.A."/>
            <person name="Zahonova K."/>
            <person name="Pipaliya S."/>
            <person name="Dacks J."/>
            <person name="Roger A.J."/>
        </authorList>
    </citation>
    <scope>NUCLEOTIDE SEQUENCE</scope>
    <source>
        <strain evidence="9">Busselton2</strain>
    </source>
</reference>
<accession>A0AAV7Z4R8</accession>
<dbReference type="FunFam" id="1.10.10.60:FF:000010">
    <property type="entry name" value="Transcriptional activator Myb isoform A"/>
    <property type="match status" value="1"/>
</dbReference>
<evidence type="ECO:0000256" key="5">
    <source>
        <dbReference type="ARBA" id="ARBA00023242"/>
    </source>
</evidence>
<dbReference type="PANTHER" id="PTHR46621:SF1">
    <property type="entry name" value="SNRNA-ACTIVATING PROTEIN COMPLEX SUBUNIT 4"/>
    <property type="match status" value="1"/>
</dbReference>
<keyword evidence="4" id="KW-0804">Transcription</keyword>
<evidence type="ECO:0000256" key="3">
    <source>
        <dbReference type="ARBA" id="ARBA00023125"/>
    </source>
</evidence>
<evidence type="ECO:0000256" key="1">
    <source>
        <dbReference type="ARBA" id="ARBA00022737"/>
    </source>
</evidence>
<keyword evidence="3" id="KW-0238">DNA-binding</keyword>
<dbReference type="SUPFAM" id="SSF46689">
    <property type="entry name" value="Homeodomain-like"/>
    <property type="match status" value="2"/>
</dbReference>
<feature type="domain" description="HTH myb-type" evidence="8">
    <location>
        <begin position="201"/>
        <end position="251"/>
    </location>
</feature>
<dbReference type="PROSITE" id="PS51294">
    <property type="entry name" value="HTH_MYB"/>
    <property type="match status" value="3"/>
</dbReference>
<keyword evidence="5" id="KW-0539">Nucleus</keyword>
<dbReference type="GO" id="GO:0042795">
    <property type="term" value="P:snRNA transcription by RNA polymerase II"/>
    <property type="evidence" value="ECO:0007669"/>
    <property type="project" value="TreeGrafter"/>
</dbReference>
<gene>
    <name evidence="9" type="ORF">M0812_18161</name>
</gene>
<keyword evidence="2" id="KW-0805">Transcription regulation</keyword>
<feature type="compositionally biased region" description="Polar residues" evidence="6">
    <location>
        <begin position="576"/>
        <end position="587"/>
    </location>
</feature>
<feature type="domain" description="HTH myb-type" evidence="8">
    <location>
        <begin position="102"/>
        <end position="145"/>
    </location>
</feature>
<name>A0AAV7Z4R8_9EUKA</name>
<dbReference type="Pfam" id="PF13921">
    <property type="entry name" value="Myb_DNA-bind_6"/>
    <property type="match status" value="1"/>
</dbReference>
<sequence>MIWGARAHGLQTDLITINGNVNTGCIINDIIKKSNVIQLANSEYGELKWIFRKDGACPHTSKKNSNLLKPWITKISHKKKKRKKKKHKKRFALIKVTKNMIWSKEEDIILEKAVKKNKGKQWSKIATKLEKKDATQCIHRWQKVLNPKLKKGKWSTKEDQVLTKYIKKYGKLWSKIAKKIKHRTSKQCRERWNNILDPNIQKTPWTSDEDKVIIAKYEELGSKWSQMKQFLPGRSDNQIKNRWNSRLKKYILKNSKEKEKRKKIPIYDDFYLPIKNNNLKNQKNKIHQQGSQNKIGVQKHNNDKSNTILFDQRNHKDQFIFNKKEKNLKRKHKNLDVHAYSPNKKQFKNVCNVSPFDKSPTTDIYHVPNCFPLKMVSPIKQLSSLPSLDKMIMTNTTHKFYNKEEGIHVNKEKIKENEKGQGGNKYKKKLSLINLKKNHNQSQEKFLGKSGDIDLKVKSLLSGTTTPKNTLSKRKINRNNQQKNNFENLSPNFFENQIDTPPTFLSNLDYLDIDIYPAFHDNYIQNYPNNFEFAPNTNWKRLYDNHYTDKRNLNTSDLNFLLNSSDLENNDTNSEQSTSPTYQKKNH</sequence>
<dbReference type="GO" id="GO:0042796">
    <property type="term" value="P:snRNA transcription by RNA polymerase III"/>
    <property type="evidence" value="ECO:0007669"/>
    <property type="project" value="TreeGrafter"/>
</dbReference>
<dbReference type="InterPro" id="IPR051575">
    <property type="entry name" value="Myb-like_DNA-bd"/>
</dbReference>
<feature type="domain" description="Myb-like" evidence="7">
    <location>
        <begin position="197"/>
        <end position="247"/>
    </location>
</feature>
<organism evidence="9 10">
    <name type="scientific">Anaeramoeba flamelloides</name>
    <dbReference type="NCBI Taxonomy" id="1746091"/>
    <lineage>
        <taxon>Eukaryota</taxon>
        <taxon>Metamonada</taxon>
        <taxon>Anaeramoebidae</taxon>
        <taxon>Anaeramoeba</taxon>
    </lineage>
</organism>
<dbReference type="AlphaFoldDB" id="A0AAV7Z4R8"/>
<dbReference type="SMART" id="SM00717">
    <property type="entry name" value="SANT"/>
    <property type="match status" value="3"/>
</dbReference>
<evidence type="ECO:0000256" key="4">
    <source>
        <dbReference type="ARBA" id="ARBA00023163"/>
    </source>
</evidence>
<dbReference type="PROSITE" id="PS50090">
    <property type="entry name" value="MYB_LIKE"/>
    <property type="match status" value="3"/>
</dbReference>
<evidence type="ECO:0000259" key="7">
    <source>
        <dbReference type="PROSITE" id="PS50090"/>
    </source>
</evidence>
<dbReference type="EMBL" id="JANTQA010000036">
    <property type="protein sequence ID" value="KAJ3436115.1"/>
    <property type="molecule type" value="Genomic_DNA"/>
</dbReference>
<dbReference type="InterPro" id="IPR001005">
    <property type="entry name" value="SANT/Myb"/>
</dbReference>
<dbReference type="InterPro" id="IPR009057">
    <property type="entry name" value="Homeodomain-like_sf"/>
</dbReference>
<evidence type="ECO:0000256" key="2">
    <source>
        <dbReference type="ARBA" id="ARBA00023015"/>
    </source>
</evidence>
<dbReference type="Pfam" id="PF00249">
    <property type="entry name" value="Myb_DNA-binding"/>
    <property type="match status" value="1"/>
</dbReference>
<feature type="region of interest" description="Disordered" evidence="6">
    <location>
        <begin position="564"/>
        <end position="587"/>
    </location>
</feature>
<proteinExistence type="predicted"/>
<keyword evidence="1" id="KW-0677">Repeat</keyword>
<dbReference type="GO" id="GO:0000978">
    <property type="term" value="F:RNA polymerase II cis-regulatory region sequence-specific DNA binding"/>
    <property type="evidence" value="ECO:0007669"/>
    <property type="project" value="TreeGrafter"/>
</dbReference>
<dbReference type="PANTHER" id="PTHR46621">
    <property type="entry name" value="SNRNA-ACTIVATING PROTEIN COMPLEX SUBUNIT 4"/>
    <property type="match status" value="1"/>
</dbReference>
<dbReference type="Proteomes" id="UP001146793">
    <property type="component" value="Unassembled WGS sequence"/>
</dbReference>
<dbReference type="CDD" id="cd00167">
    <property type="entry name" value="SANT"/>
    <property type="match status" value="3"/>
</dbReference>